<keyword evidence="11" id="KW-1185">Reference proteome</keyword>
<evidence type="ECO:0000256" key="5">
    <source>
        <dbReference type="ARBA" id="ARBA00022777"/>
    </source>
</evidence>
<sequence>MAASTASEDLSDDLQSIILDFLGSDSGFSFDGRTTPPEKAIGRWRSGEKLSMADLRFVRSLGSGDIGSVYLAEVRRSSGGFLVAAAKVMDKKELAVRDKEGRARAEREILKDLDHPFLPRLYGSAEDGRWSVLLTEFCPGGDLHVLRQRQPLKRFDEASVR</sequence>
<reference evidence="10" key="1">
    <citation type="journal article" date="2023" name="Nat. Commun.">
        <title>Diploid and tetraploid genomes of Acorus and the evolution of monocots.</title>
        <authorList>
            <person name="Ma L."/>
            <person name="Liu K.W."/>
            <person name="Li Z."/>
            <person name="Hsiao Y.Y."/>
            <person name="Qi Y."/>
            <person name="Fu T."/>
            <person name="Tang G.D."/>
            <person name="Zhang D."/>
            <person name="Sun W.H."/>
            <person name="Liu D.K."/>
            <person name="Li Y."/>
            <person name="Chen G.Z."/>
            <person name="Liu X.D."/>
            <person name="Liao X.Y."/>
            <person name="Jiang Y.T."/>
            <person name="Yu X."/>
            <person name="Hao Y."/>
            <person name="Huang J."/>
            <person name="Zhao X.W."/>
            <person name="Ke S."/>
            <person name="Chen Y.Y."/>
            <person name="Wu W.L."/>
            <person name="Hsu J.L."/>
            <person name="Lin Y.F."/>
            <person name="Huang M.D."/>
            <person name="Li C.Y."/>
            <person name="Huang L."/>
            <person name="Wang Z.W."/>
            <person name="Zhao X."/>
            <person name="Zhong W.Y."/>
            <person name="Peng D.H."/>
            <person name="Ahmad S."/>
            <person name="Lan S."/>
            <person name="Zhang J.S."/>
            <person name="Tsai W.C."/>
            <person name="Van de Peer Y."/>
            <person name="Liu Z.J."/>
        </authorList>
    </citation>
    <scope>NUCLEOTIDE SEQUENCE</scope>
    <source>
        <strain evidence="10">SCP</strain>
    </source>
</reference>
<keyword evidence="3" id="KW-0808">Transferase</keyword>
<comment type="caution">
    <text evidence="10">The sequence shown here is derived from an EMBL/GenBank/DDBJ whole genome shotgun (WGS) entry which is preliminary data.</text>
</comment>
<dbReference type="InterPro" id="IPR011009">
    <property type="entry name" value="Kinase-like_dom_sf"/>
</dbReference>
<organism evidence="10 11">
    <name type="scientific">Acorus gramineus</name>
    <name type="common">Dwarf sweet flag</name>
    <dbReference type="NCBI Taxonomy" id="55184"/>
    <lineage>
        <taxon>Eukaryota</taxon>
        <taxon>Viridiplantae</taxon>
        <taxon>Streptophyta</taxon>
        <taxon>Embryophyta</taxon>
        <taxon>Tracheophyta</taxon>
        <taxon>Spermatophyta</taxon>
        <taxon>Magnoliopsida</taxon>
        <taxon>Liliopsida</taxon>
        <taxon>Acoraceae</taxon>
        <taxon>Acorus</taxon>
    </lineage>
</organism>
<proteinExistence type="predicted"/>
<comment type="catalytic activity">
    <reaction evidence="8">
        <text>L-seryl-[protein] + ATP = O-phospho-L-seryl-[protein] + ADP + H(+)</text>
        <dbReference type="Rhea" id="RHEA:17989"/>
        <dbReference type="Rhea" id="RHEA-COMP:9863"/>
        <dbReference type="Rhea" id="RHEA-COMP:11604"/>
        <dbReference type="ChEBI" id="CHEBI:15378"/>
        <dbReference type="ChEBI" id="CHEBI:29999"/>
        <dbReference type="ChEBI" id="CHEBI:30616"/>
        <dbReference type="ChEBI" id="CHEBI:83421"/>
        <dbReference type="ChEBI" id="CHEBI:456216"/>
        <dbReference type="EC" id="2.7.11.1"/>
    </reaction>
</comment>
<evidence type="ECO:0000256" key="8">
    <source>
        <dbReference type="ARBA" id="ARBA00048679"/>
    </source>
</evidence>
<dbReference type="EMBL" id="JAUJYN010000009">
    <property type="protein sequence ID" value="KAK1263869.1"/>
    <property type="molecule type" value="Genomic_DNA"/>
</dbReference>
<comment type="catalytic activity">
    <reaction evidence="7">
        <text>L-threonyl-[protein] + ATP = O-phospho-L-threonyl-[protein] + ADP + H(+)</text>
        <dbReference type="Rhea" id="RHEA:46608"/>
        <dbReference type="Rhea" id="RHEA-COMP:11060"/>
        <dbReference type="Rhea" id="RHEA-COMP:11605"/>
        <dbReference type="ChEBI" id="CHEBI:15378"/>
        <dbReference type="ChEBI" id="CHEBI:30013"/>
        <dbReference type="ChEBI" id="CHEBI:30616"/>
        <dbReference type="ChEBI" id="CHEBI:61977"/>
        <dbReference type="ChEBI" id="CHEBI:456216"/>
        <dbReference type="EC" id="2.7.11.1"/>
    </reaction>
</comment>
<dbReference type="SUPFAM" id="SSF56112">
    <property type="entry name" value="Protein kinase-like (PK-like)"/>
    <property type="match status" value="1"/>
</dbReference>
<keyword evidence="6" id="KW-0067">ATP-binding</keyword>
<protein>
    <recommendedName>
        <fullName evidence="1">non-specific serine/threonine protein kinase</fullName>
        <ecNumber evidence="1">2.7.11.1</ecNumber>
    </recommendedName>
</protein>
<accession>A0AAV9AI62</accession>
<evidence type="ECO:0000313" key="11">
    <source>
        <dbReference type="Proteomes" id="UP001179952"/>
    </source>
</evidence>
<dbReference type="GO" id="GO:0004674">
    <property type="term" value="F:protein serine/threonine kinase activity"/>
    <property type="evidence" value="ECO:0007669"/>
    <property type="project" value="UniProtKB-KW"/>
</dbReference>
<evidence type="ECO:0000259" key="9">
    <source>
        <dbReference type="PROSITE" id="PS50011"/>
    </source>
</evidence>
<keyword evidence="4" id="KW-0547">Nucleotide-binding</keyword>
<keyword evidence="2" id="KW-0723">Serine/threonine-protein kinase</keyword>
<evidence type="ECO:0000256" key="7">
    <source>
        <dbReference type="ARBA" id="ARBA00047899"/>
    </source>
</evidence>
<dbReference type="GO" id="GO:0005524">
    <property type="term" value="F:ATP binding"/>
    <property type="evidence" value="ECO:0007669"/>
    <property type="project" value="UniProtKB-KW"/>
</dbReference>
<evidence type="ECO:0000256" key="2">
    <source>
        <dbReference type="ARBA" id="ARBA00022527"/>
    </source>
</evidence>
<evidence type="ECO:0000256" key="1">
    <source>
        <dbReference type="ARBA" id="ARBA00012513"/>
    </source>
</evidence>
<evidence type="ECO:0000256" key="3">
    <source>
        <dbReference type="ARBA" id="ARBA00022679"/>
    </source>
</evidence>
<feature type="domain" description="Protein kinase" evidence="9">
    <location>
        <begin position="55"/>
        <end position="161"/>
    </location>
</feature>
<dbReference type="AlphaFoldDB" id="A0AAV9AI62"/>
<dbReference type="PANTHER" id="PTHR45637">
    <property type="entry name" value="FLIPPASE KINASE 1-RELATED"/>
    <property type="match status" value="1"/>
</dbReference>
<dbReference type="InterPro" id="IPR000719">
    <property type="entry name" value="Prot_kinase_dom"/>
</dbReference>
<evidence type="ECO:0000256" key="4">
    <source>
        <dbReference type="ARBA" id="ARBA00022741"/>
    </source>
</evidence>
<dbReference type="Proteomes" id="UP001179952">
    <property type="component" value="Unassembled WGS sequence"/>
</dbReference>
<dbReference type="EC" id="2.7.11.1" evidence="1"/>
<dbReference type="Gene3D" id="3.30.200.20">
    <property type="entry name" value="Phosphorylase Kinase, domain 1"/>
    <property type="match status" value="1"/>
</dbReference>
<keyword evidence="5" id="KW-0418">Kinase</keyword>
<evidence type="ECO:0000256" key="6">
    <source>
        <dbReference type="ARBA" id="ARBA00022840"/>
    </source>
</evidence>
<reference evidence="10" key="2">
    <citation type="submission" date="2023-06" db="EMBL/GenBank/DDBJ databases">
        <authorList>
            <person name="Ma L."/>
            <person name="Liu K.-W."/>
            <person name="Li Z."/>
            <person name="Hsiao Y.-Y."/>
            <person name="Qi Y."/>
            <person name="Fu T."/>
            <person name="Tang G."/>
            <person name="Zhang D."/>
            <person name="Sun W.-H."/>
            <person name="Liu D.-K."/>
            <person name="Li Y."/>
            <person name="Chen G.-Z."/>
            <person name="Liu X.-D."/>
            <person name="Liao X.-Y."/>
            <person name="Jiang Y.-T."/>
            <person name="Yu X."/>
            <person name="Hao Y."/>
            <person name="Huang J."/>
            <person name="Zhao X.-W."/>
            <person name="Ke S."/>
            <person name="Chen Y.-Y."/>
            <person name="Wu W.-L."/>
            <person name="Hsu J.-L."/>
            <person name="Lin Y.-F."/>
            <person name="Huang M.-D."/>
            <person name="Li C.-Y."/>
            <person name="Huang L."/>
            <person name="Wang Z.-W."/>
            <person name="Zhao X."/>
            <person name="Zhong W.-Y."/>
            <person name="Peng D.-H."/>
            <person name="Ahmad S."/>
            <person name="Lan S."/>
            <person name="Zhang J.-S."/>
            <person name="Tsai W.-C."/>
            <person name="Van De Peer Y."/>
            <person name="Liu Z.-J."/>
        </authorList>
    </citation>
    <scope>NUCLEOTIDE SEQUENCE</scope>
    <source>
        <strain evidence="10">SCP</strain>
        <tissue evidence="10">Leaves</tissue>
    </source>
</reference>
<gene>
    <name evidence="10" type="ORF">QJS04_geneDACA008430</name>
</gene>
<dbReference type="PROSITE" id="PS50011">
    <property type="entry name" value="PROTEIN_KINASE_DOM"/>
    <property type="match status" value="1"/>
</dbReference>
<name>A0AAV9AI62_ACOGR</name>
<dbReference type="Pfam" id="PF00069">
    <property type="entry name" value="Pkinase"/>
    <property type="match status" value="1"/>
</dbReference>
<evidence type="ECO:0000313" key="10">
    <source>
        <dbReference type="EMBL" id="KAK1263869.1"/>
    </source>
</evidence>